<reference evidence="2 3" key="1">
    <citation type="journal article" date="2021" name="BMC Genomics">
        <title>Datura genome reveals duplications of psychoactive alkaloid biosynthetic genes and high mutation rate following tissue culture.</title>
        <authorList>
            <person name="Rajewski A."/>
            <person name="Carter-House D."/>
            <person name="Stajich J."/>
            <person name="Litt A."/>
        </authorList>
    </citation>
    <scope>NUCLEOTIDE SEQUENCE [LARGE SCALE GENOMIC DNA]</scope>
    <source>
        <strain evidence="2">AR-01</strain>
    </source>
</reference>
<protein>
    <submittedName>
        <fullName evidence="2">Uncharacterized protein</fullName>
    </submittedName>
</protein>
<evidence type="ECO:0000256" key="1">
    <source>
        <dbReference type="SAM" id="MobiDB-lite"/>
    </source>
</evidence>
<dbReference type="Proteomes" id="UP000823775">
    <property type="component" value="Unassembled WGS sequence"/>
</dbReference>
<feature type="non-terminal residue" evidence="2">
    <location>
        <position position="1"/>
    </location>
</feature>
<feature type="compositionally biased region" description="Polar residues" evidence="1">
    <location>
        <begin position="34"/>
        <end position="53"/>
    </location>
</feature>
<keyword evidence="3" id="KW-1185">Reference proteome</keyword>
<dbReference type="EMBL" id="JACEIK010000782">
    <property type="protein sequence ID" value="MCD7462161.1"/>
    <property type="molecule type" value="Genomic_DNA"/>
</dbReference>
<sequence>DPSGEKREEDGDSSLEDMGGESSAEKGSKSPAKDSSTANEETEASVASPSSRVQPAHPAELEQSTESLNKRSNESSYDLTTHYVQSSAEIQNKRKVLRVLMEGSTSHHET</sequence>
<evidence type="ECO:0000313" key="2">
    <source>
        <dbReference type="EMBL" id="MCD7462161.1"/>
    </source>
</evidence>
<name>A0ABS8ST06_DATST</name>
<proteinExistence type="predicted"/>
<feature type="region of interest" description="Disordered" evidence="1">
    <location>
        <begin position="1"/>
        <end position="93"/>
    </location>
</feature>
<accession>A0ABS8ST06</accession>
<feature type="compositionally biased region" description="Acidic residues" evidence="1">
    <location>
        <begin position="10"/>
        <end position="19"/>
    </location>
</feature>
<comment type="caution">
    <text evidence="2">The sequence shown here is derived from an EMBL/GenBank/DDBJ whole genome shotgun (WGS) entry which is preliminary data.</text>
</comment>
<gene>
    <name evidence="2" type="ORF">HAX54_047881</name>
</gene>
<feature type="compositionally biased region" description="Polar residues" evidence="1">
    <location>
        <begin position="74"/>
        <end position="90"/>
    </location>
</feature>
<organism evidence="2 3">
    <name type="scientific">Datura stramonium</name>
    <name type="common">Jimsonweed</name>
    <name type="synonym">Common thornapple</name>
    <dbReference type="NCBI Taxonomy" id="4076"/>
    <lineage>
        <taxon>Eukaryota</taxon>
        <taxon>Viridiplantae</taxon>
        <taxon>Streptophyta</taxon>
        <taxon>Embryophyta</taxon>
        <taxon>Tracheophyta</taxon>
        <taxon>Spermatophyta</taxon>
        <taxon>Magnoliopsida</taxon>
        <taxon>eudicotyledons</taxon>
        <taxon>Gunneridae</taxon>
        <taxon>Pentapetalae</taxon>
        <taxon>asterids</taxon>
        <taxon>lamiids</taxon>
        <taxon>Solanales</taxon>
        <taxon>Solanaceae</taxon>
        <taxon>Solanoideae</taxon>
        <taxon>Datureae</taxon>
        <taxon>Datura</taxon>
    </lineage>
</organism>
<evidence type="ECO:0000313" key="3">
    <source>
        <dbReference type="Proteomes" id="UP000823775"/>
    </source>
</evidence>
<feature type="compositionally biased region" description="Basic and acidic residues" evidence="1">
    <location>
        <begin position="23"/>
        <end position="32"/>
    </location>
</feature>